<proteinExistence type="inferred from homology"/>
<keyword evidence="1 3" id="KW-0963">Cytoplasm</keyword>
<name>A0A9X2Z8D3_9MYCO</name>
<dbReference type="CDD" id="cd01734">
    <property type="entry name" value="YlxS_C"/>
    <property type="match status" value="1"/>
</dbReference>
<dbReference type="HAMAP" id="MF_01077">
    <property type="entry name" value="RimP"/>
    <property type="match status" value="1"/>
</dbReference>
<dbReference type="PANTHER" id="PTHR33867:SF1">
    <property type="entry name" value="RIBOSOME MATURATION FACTOR RIMP"/>
    <property type="match status" value="1"/>
</dbReference>
<evidence type="ECO:0000313" key="7">
    <source>
        <dbReference type="Proteomes" id="UP001141629"/>
    </source>
</evidence>
<dbReference type="NCBIfam" id="NF000930">
    <property type="entry name" value="PRK00092.2-2"/>
    <property type="match status" value="1"/>
</dbReference>
<evidence type="ECO:0000313" key="6">
    <source>
        <dbReference type="EMBL" id="MCV7423362.1"/>
    </source>
</evidence>
<dbReference type="SUPFAM" id="SSF75420">
    <property type="entry name" value="YhbC-like, N-terminal domain"/>
    <property type="match status" value="1"/>
</dbReference>
<comment type="function">
    <text evidence="3">Required for maturation of 30S ribosomal subunits.</text>
</comment>
<evidence type="ECO:0000256" key="1">
    <source>
        <dbReference type="ARBA" id="ARBA00022490"/>
    </source>
</evidence>
<organism evidence="6 7">
    <name type="scientific">Mycobacterium yunnanensis</name>
    <dbReference type="NCBI Taxonomy" id="368477"/>
    <lineage>
        <taxon>Bacteria</taxon>
        <taxon>Bacillati</taxon>
        <taxon>Actinomycetota</taxon>
        <taxon>Actinomycetes</taxon>
        <taxon>Mycobacteriales</taxon>
        <taxon>Mycobacteriaceae</taxon>
        <taxon>Mycobacterium</taxon>
    </lineage>
</organism>
<evidence type="ECO:0000256" key="3">
    <source>
        <dbReference type="HAMAP-Rule" id="MF_01077"/>
    </source>
</evidence>
<comment type="caution">
    <text evidence="6">The sequence shown here is derived from an EMBL/GenBank/DDBJ whole genome shotgun (WGS) entry which is preliminary data.</text>
</comment>
<reference evidence="6" key="2">
    <citation type="journal article" date="2022" name="BMC Genomics">
        <title>Comparative genome analysis of mycobacteria focusing on tRNA and non-coding RNA.</title>
        <authorList>
            <person name="Behra P.R.K."/>
            <person name="Pettersson B.M.F."/>
            <person name="Ramesh M."/>
            <person name="Das S."/>
            <person name="Dasgupta S."/>
            <person name="Kirsebom L.A."/>
        </authorList>
    </citation>
    <scope>NUCLEOTIDE SEQUENCE</scope>
    <source>
        <strain evidence="6">DSM 44838</strain>
    </source>
</reference>
<feature type="domain" description="Ribosome maturation factor RimP N-terminal" evidence="4">
    <location>
        <begin position="26"/>
        <end position="95"/>
    </location>
</feature>
<gene>
    <name evidence="3 6" type="primary">rimP</name>
    <name evidence="6" type="ORF">H7K45_22675</name>
</gene>
<dbReference type="GO" id="GO:0005829">
    <property type="term" value="C:cytosol"/>
    <property type="evidence" value="ECO:0007669"/>
    <property type="project" value="TreeGrafter"/>
</dbReference>
<dbReference type="Pfam" id="PF17384">
    <property type="entry name" value="DUF150_C"/>
    <property type="match status" value="1"/>
</dbReference>
<dbReference type="GO" id="GO:0000028">
    <property type="term" value="P:ribosomal small subunit assembly"/>
    <property type="evidence" value="ECO:0007669"/>
    <property type="project" value="TreeGrafter"/>
</dbReference>
<dbReference type="Pfam" id="PF02576">
    <property type="entry name" value="RimP_N"/>
    <property type="match status" value="1"/>
</dbReference>
<evidence type="ECO:0000256" key="2">
    <source>
        <dbReference type="ARBA" id="ARBA00022517"/>
    </source>
</evidence>
<dbReference type="GO" id="GO:0006412">
    <property type="term" value="P:translation"/>
    <property type="evidence" value="ECO:0007669"/>
    <property type="project" value="TreeGrafter"/>
</dbReference>
<comment type="similarity">
    <text evidence="3">Belongs to the RimP family.</text>
</comment>
<protein>
    <recommendedName>
        <fullName evidence="3">Ribosome maturation factor RimP</fullName>
    </recommendedName>
</protein>
<accession>A0A9X2Z8D3</accession>
<feature type="domain" description="Ribosome maturation factor RimP C-terminal" evidence="5">
    <location>
        <begin position="98"/>
        <end position="164"/>
    </location>
</feature>
<dbReference type="RefSeq" id="WP_263998247.1">
    <property type="nucleotide sequence ID" value="NZ_JACKVK010000011.1"/>
</dbReference>
<sequence length="184" mass="19771">MASENPLRSARLPSPQQVTELLEGEFARAGYDVDDVIVDAGARPPRIVVVADGDGGLDLDSLGTLSRMASDLLDQIDDGPDEAAYLLEVTSRGVDRPLTTERHFRRAQGRKVEVTTTDGSQVVGRLGETSGGVVRLVVADRGRPPKIRELSIDDVAKAVVQVEFSSPNPLELELAGMPVQEVEE</sequence>
<keyword evidence="2 3" id="KW-0690">Ribosome biogenesis</keyword>
<dbReference type="InterPro" id="IPR028989">
    <property type="entry name" value="RimP_N"/>
</dbReference>
<dbReference type="Gene3D" id="3.30.300.70">
    <property type="entry name" value="RimP-like superfamily, N-terminal"/>
    <property type="match status" value="1"/>
</dbReference>
<evidence type="ECO:0000259" key="5">
    <source>
        <dbReference type="Pfam" id="PF17384"/>
    </source>
</evidence>
<dbReference type="InterPro" id="IPR003728">
    <property type="entry name" value="Ribosome_maturation_RimP"/>
</dbReference>
<dbReference type="InterPro" id="IPR028998">
    <property type="entry name" value="RimP_C"/>
</dbReference>
<reference evidence="6" key="1">
    <citation type="submission" date="2020-07" db="EMBL/GenBank/DDBJ databases">
        <authorList>
            <person name="Pettersson B.M.F."/>
            <person name="Behra P.R.K."/>
            <person name="Ramesh M."/>
            <person name="Das S."/>
            <person name="Dasgupta S."/>
            <person name="Kirsebom L.A."/>
        </authorList>
    </citation>
    <scope>NUCLEOTIDE SEQUENCE</scope>
    <source>
        <strain evidence="6">DSM 44838</strain>
    </source>
</reference>
<evidence type="ECO:0000259" key="4">
    <source>
        <dbReference type="Pfam" id="PF02576"/>
    </source>
</evidence>
<dbReference type="InterPro" id="IPR035956">
    <property type="entry name" value="RimP_N_sf"/>
</dbReference>
<dbReference type="PANTHER" id="PTHR33867">
    <property type="entry name" value="RIBOSOME MATURATION FACTOR RIMP"/>
    <property type="match status" value="1"/>
</dbReference>
<comment type="subcellular location">
    <subcellularLocation>
        <location evidence="3">Cytoplasm</location>
    </subcellularLocation>
</comment>
<dbReference type="EMBL" id="JACKVK010000011">
    <property type="protein sequence ID" value="MCV7423362.1"/>
    <property type="molecule type" value="Genomic_DNA"/>
</dbReference>
<dbReference type="Proteomes" id="UP001141629">
    <property type="component" value="Unassembled WGS sequence"/>
</dbReference>
<keyword evidence="7" id="KW-1185">Reference proteome</keyword>
<dbReference type="AlphaFoldDB" id="A0A9X2Z8D3"/>
<dbReference type="InterPro" id="IPR036847">
    <property type="entry name" value="RimP_C_sf"/>
</dbReference>
<dbReference type="SUPFAM" id="SSF74942">
    <property type="entry name" value="YhbC-like, C-terminal domain"/>
    <property type="match status" value="1"/>
</dbReference>